<dbReference type="AlphaFoldDB" id="A0A8J4PPG8"/>
<evidence type="ECO:0000259" key="2">
    <source>
        <dbReference type="PROSITE" id="PS51886"/>
    </source>
</evidence>
<proteinExistence type="predicted"/>
<evidence type="ECO:0000313" key="4">
    <source>
        <dbReference type="Proteomes" id="UP000695562"/>
    </source>
</evidence>
<dbReference type="SMART" id="SM00584">
    <property type="entry name" value="TLDc"/>
    <property type="match status" value="1"/>
</dbReference>
<dbReference type="InterPro" id="IPR006571">
    <property type="entry name" value="TLDc_dom"/>
</dbReference>
<dbReference type="OrthoDB" id="2439862at2759"/>
<protein>
    <recommendedName>
        <fullName evidence="2">TLDc domain-containing protein</fullName>
    </recommendedName>
</protein>
<keyword evidence="4" id="KW-1185">Reference proteome</keyword>
<feature type="domain" description="TLDc" evidence="2">
    <location>
        <begin position="165"/>
        <end position="328"/>
    </location>
</feature>
<sequence length="328" mass="37999">MITRNTREDLERDNERLQKENWQFRNQLKVGCSNTDHNSLYFQLETSNNENQRLKEEINNINQNVDKILEENKTNIDLLLDQIKSLVKVNKSLNTKIENVNQQLNQQLNQHSQENKKNVDLLLDKIESLNQQLKKQNGLESKLNELLLDVNERVSKTCKEVQFLQLKSVSYFKIFNDWINPNKRMGFELLYRASENEFSAKSFHLTCNGKGSTITVIETIDGDMFGGFNSQSWSSKDECYGDDKCFIFTLVNKHGIKPTKYLPQPNPIYYVAGFKNNGPVFGDIKVFQKRSSYQSFPSSYADTTGKGLSTLTPTKEFVIQTIEIYKCI</sequence>
<evidence type="ECO:0000256" key="1">
    <source>
        <dbReference type="SAM" id="Coils"/>
    </source>
</evidence>
<dbReference type="PANTHER" id="PTHR23354">
    <property type="entry name" value="NUCLEOLAR PROTEIN 7/ESTROGEN RECEPTOR COACTIVATOR-RELATED"/>
    <property type="match status" value="1"/>
</dbReference>
<dbReference type="EMBL" id="AJWJ01000376">
    <property type="protein sequence ID" value="KAF2071433.1"/>
    <property type="molecule type" value="Genomic_DNA"/>
</dbReference>
<name>A0A8J4PPG8_9MYCE</name>
<comment type="caution">
    <text evidence="3">The sequence shown here is derived from an EMBL/GenBank/DDBJ whole genome shotgun (WGS) entry which is preliminary data.</text>
</comment>
<dbReference type="PROSITE" id="PS51886">
    <property type="entry name" value="TLDC"/>
    <property type="match status" value="1"/>
</dbReference>
<keyword evidence="1" id="KW-0175">Coiled coil</keyword>
<evidence type="ECO:0000313" key="3">
    <source>
        <dbReference type="EMBL" id="KAF2071433.1"/>
    </source>
</evidence>
<feature type="coiled-coil region" evidence="1">
    <location>
        <begin position="7"/>
        <end position="146"/>
    </location>
</feature>
<accession>A0A8J4PPG8</accession>
<dbReference type="Proteomes" id="UP000695562">
    <property type="component" value="Unassembled WGS sequence"/>
</dbReference>
<gene>
    <name evidence="3" type="ORF">CYY_007257</name>
</gene>
<dbReference type="Pfam" id="PF07534">
    <property type="entry name" value="TLD"/>
    <property type="match status" value="1"/>
</dbReference>
<organism evidence="3 4">
    <name type="scientific">Polysphondylium violaceum</name>
    <dbReference type="NCBI Taxonomy" id="133409"/>
    <lineage>
        <taxon>Eukaryota</taxon>
        <taxon>Amoebozoa</taxon>
        <taxon>Evosea</taxon>
        <taxon>Eumycetozoa</taxon>
        <taxon>Dictyostelia</taxon>
        <taxon>Dictyosteliales</taxon>
        <taxon>Dictyosteliaceae</taxon>
        <taxon>Polysphondylium</taxon>
    </lineage>
</organism>
<reference evidence="3" key="1">
    <citation type="submission" date="2020-01" db="EMBL/GenBank/DDBJ databases">
        <title>Development of genomics and gene disruption for Polysphondylium violaceum indicates a role for the polyketide synthase stlB in stalk morphogenesis.</title>
        <authorList>
            <person name="Narita B."/>
            <person name="Kawabe Y."/>
            <person name="Kin K."/>
            <person name="Saito T."/>
            <person name="Gibbs R."/>
            <person name="Kuspa A."/>
            <person name="Muzny D."/>
            <person name="Queller D."/>
            <person name="Richards S."/>
            <person name="Strassman J."/>
            <person name="Sucgang R."/>
            <person name="Worley K."/>
            <person name="Schaap P."/>
        </authorList>
    </citation>
    <scope>NUCLEOTIDE SEQUENCE</scope>
    <source>
        <strain evidence="3">QSvi11</strain>
    </source>
</reference>